<evidence type="ECO:0000256" key="3">
    <source>
        <dbReference type="PIRNR" id="PIRNR000124"/>
    </source>
</evidence>
<evidence type="ECO:0000259" key="4">
    <source>
        <dbReference type="SMART" id="SM00984"/>
    </source>
</evidence>
<dbReference type="InterPro" id="IPR008927">
    <property type="entry name" value="6-PGluconate_DH-like_C_sf"/>
</dbReference>
<dbReference type="PIRSF" id="PIRSF000124">
    <property type="entry name" value="UDPglc_GDPman_dh"/>
    <property type="match status" value="1"/>
</dbReference>
<dbReference type="InterPro" id="IPR014027">
    <property type="entry name" value="UDP-Glc/GDP-Man_DH_C"/>
</dbReference>
<dbReference type="Gene3D" id="3.40.50.720">
    <property type="entry name" value="NAD(P)-binding Rossmann-like Domain"/>
    <property type="match status" value="2"/>
</dbReference>
<dbReference type="Pfam" id="PF03720">
    <property type="entry name" value="UDPG_MGDP_dh_C"/>
    <property type="match status" value="1"/>
</dbReference>
<dbReference type="PANTHER" id="PTHR43491">
    <property type="entry name" value="UDP-N-ACETYL-D-MANNOSAMINE DEHYDROGENASE"/>
    <property type="match status" value="1"/>
</dbReference>
<dbReference type="PIRSF" id="PIRSF500136">
    <property type="entry name" value="UDP_ManNAc_DH"/>
    <property type="match status" value="1"/>
</dbReference>
<sequence>MKNTSQVLKTCEVSCLYWYIDTIMEQLKRKIQEKAAIVGVIGLGYVGLPLAVEFANAGFRVVGIDIDQRKVDAVNAKTSYIQDVATKEVAKLVEAGRLRATSDFSALKEIDAVSICVPTPLRKTKDPDISYIMAAVEEIVKYLHPLQLIVLESTTYPGTTDEAILPELLKTGLQVGKDFLLAFSPERVDPGNARFHTKNTPKVLGGVTPGCLEVAKLLYEQAIGTIIPVSSTKSAEMVKLLENTFRSVNIGLVNEIAVMCDKLGVNVWEVIEAAATKPFGFMPFYPGPGLGGHCIPIDPYYLAWKMKTLNYNARFIELAGEINASMPEYVVNKVVDALNNIEKSVKGSRILLLGIAYKRDINDVRESPALDVFRILEKKGAHVCYNDPYIPNFAEDGAHFNSCQLSEDLLTAVDCVVLVTDHSCYDYQWLVDRSKIFVDTRNATKKVTDTKNIIVRL</sequence>
<evidence type="ECO:0000256" key="2">
    <source>
        <dbReference type="ARBA" id="ARBA00023027"/>
    </source>
</evidence>
<evidence type="ECO:0000313" key="6">
    <source>
        <dbReference type="Proteomes" id="UP000030700"/>
    </source>
</evidence>
<dbReference type="InterPro" id="IPR014026">
    <property type="entry name" value="UDP-Glc/GDP-Man_DH_dimer"/>
</dbReference>
<dbReference type="InterPro" id="IPR001732">
    <property type="entry name" value="UDP-Glc/GDP-Man_DH_N"/>
</dbReference>
<protein>
    <submittedName>
        <fullName evidence="5">UDP-glucose 6-dehydrogenase</fullName>
    </submittedName>
</protein>
<evidence type="ECO:0000256" key="1">
    <source>
        <dbReference type="ARBA" id="ARBA00023002"/>
    </source>
</evidence>
<dbReference type="AlphaFoldDB" id="A0A081BLW9"/>
<dbReference type="STRING" id="1499966.U14_02629"/>
<dbReference type="Proteomes" id="UP000030700">
    <property type="component" value="Unassembled WGS sequence"/>
</dbReference>
<dbReference type="GO" id="GO:0000271">
    <property type="term" value="P:polysaccharide biosynthetic process"/>
    <property type="evidence" value="ECO:0007669"/>
    <property type="project" value="InterPro"/>
</dbReference>
<dbReference type="GO" id="GO:0051287">
    <property type="term" value="F:NAD binding"/>
    <property type="evidence" value="ECO:0007669"/>
    <property type="project" value="InterPro"/>
</dbReference>
<keyword evidence="6" id="KW-1185">Reference proteome</keyword>
<dbReference type="SUPFAM" id="SSF51735">
    <property type="entry name" value="NAD(P)-binding Rossmann-fold domains"/>
    <property type="match status" value="1"/>
</dbReference>
<dbReference type="PANTHER" id="PTHR43491:SF1">
    <property type="entry name" value="UDP-N-ACETYL-D-MANNOSAMINE DEHYDROGENASE"/>
    <property type="match status" value="1"/>
</dbReference>
<keyword evidence="2" id="KW-0520">NAD</keyword>
<evidence type="ECO:0000313" key="5">
    <source>
        <dbReference type="EMBL" id="GAK51385.1"/>
    </source>
</evidence>
<dbReference type="NCBIfam" id="TIGR03026">
    <property type="entry name" value="NDP-sugDHase"/>
    <property type="match status" value="1"/>
</dbReference>
<accession>A0A081BLW9</accession>
<organism evidence="5">
    <name type="scientific">Candidatus Moduliflexus flocculans</name>
    <dbReference type="NCBI Taxonomy" id="1499966"/>
    <lineage>
        <taxon>Bacteria</taxon>
        <taxon>Candidatus Moduliflexota</taxon>
        <taxon>Candidatus Moduliflexia</taxon>
        <taxon>Candidatus Moduliflexales</taxon>
        <taxon>Candidatus Moduliflexaceae</taxon>
    </lineage>
</organism>
<feature type="domain" description="UDP-glucose/GDP-mannose dehydrogenase C-terminal" evidence="4">
    <location>
        <begin position="351"/>
        <end position="446"/>
    </location>
</feature>
<dbReference type="Pfam" id="PF00984">
    <property type="entry name" value="UDPG_MGDP_dh"/>
    <property type="match status" value="1"/>
</dbReference>
<dbReference type="EMBL" id="DF820457">
    <property type="protein sequence ID" value="GAK51385.1"/>
    <property type="molecule type" value="Genomic_DNA"/>
</dbReference>
<dbReference type="HOGENOM" id="CLU_023810_3_2_0"/>
<reference evidence="5" key="1">
    <citation type="journal article" date="2015" name="PeerJ">
        <title>First genomic representation of candidate bacterial phylum KSB3 points to enhanced environmental sensing as a trigger of wastewater bulking.</title>
        <authorList>
            <person name="Sekiguchi Y."/>
            <person name="Ohashi A."/>
            <person name="Parks D.H."/>
            <person name="Yamauchi T."/>
            <person name="Tyson G.W."/>
            <person name="Hugenholtz P."/>
        </authorList>
    </citation>
    <scope>NUCLEOTIDE SEQUENCE [LARGE SCALE GENOMIC DNA]</scope>
</reference>
<dbReference type="GO" id="GO:0016616">
    <property type="term" value="F:oxidoreductase activity, acting on the CH-OH group of donors, NAD or NADP as acceptor"/>
    <property type="evidence" value="ECO:0007669"/>
    <property type="project" value="InterPro"/>
</dbReference>
<dbReference type="Pfam" id="PF03721">
    <property type="entry name" value="UDPG_MGDP_dh_N"/>
    <property type="match status" value="1"/>
</dbReference>
<dbReference type="InterPro" id="IPR036220">
    <property type="entry name" value="UDP-Glc/GDP-Man_DH_C_sf"/>
</dbReference>
<comment type="similarity">
    <text evidence="3">Belongs to the UDP-glucose/GDP-mannose dehydrogenase family.</text>
</comment>
<proteinExistence type="inferred from homology"/>
<dbReference type="GO" id="GO:0016628">
    <property type="term" value="F:oxidoreductase activity, acting on the CH-CH group of donors, NAD or NADP as acceptor"/>
    <property type="evidence" value="ECO:0007669"/>
    <property type="project" value="InterPro"/>
</dbReference>
<dbReference type="SUPFAM" id="SSF52413">
    <property type="entry name" value="UDP-glucose/GDP-mannose dehydrogenase C-terminal domain"/>
    <property type="match status" value="1"/>
</dbReference>
<keyword evidence="1" id="KW-0560">Oxidoreductase</keyword>
<dbReference type="InterPro" id="IPR017476">
    <property type="entry name" value="UDP-Glc/GDP-Man"/>
</dbReference>
<dbReference type="InterPro" id="IPR028359">
    <property type="entry name" value="UDP_ManNAc/GlcNAc_DH"/>
</dbReference>
<gene>
    <name evidence="5" type="ORF">U14_02629</name>
</gene>
<dbReference type="SUPFAM" id="SSF48179">
    <property type="entry name" value="6-phosphogluconate dehydrogenase C-terminal domain-like"/>
    <property type="match status" value="1"/>
</dbReference>
<name>A0A081BLW9_9BACT</name>
<dbReference type="InterPro" id="IPR036291">
    <property type="entry name" value="NAD(P)-bd_dom_sf"/>
</dbReference>
<dbReference type="SMART" id="SM00984">
    <property type="entry name" value="UDPG_MGDP_dh_C"/>
    <property type="match status" value="1"/>
</dbReference>